<evidence type="ECO:0000256" key="1">
    <source>
        <dbReference type="SAM" id="MobiDB-lite"/>
    </source>
</evidence>
<keyword evidence="3" id="KW-1185">Reference proteome</keyword>
<evidence type="ECO:0008006" key="4">
    <source>
        <dbReference type="Google" id="ProtNLM"/>
    </source>
</evidence>
<sequence>MTQQADSDAEEVEPATGDETRAALLERSKRQIALIRREFVQLPPGSPQRASVLSGFVSHRDKRALNAYLLLLAIGDSGPGASGPNTRLPLAVWARAFDTDLTTTGPSATAAASKVLTRLEDRKLITRARRGRERQIQVGLLREDGSGEPYTRPGTGNQDRFLALSNDYWTEGWHEELDLPGIAMLLVALHEKPGFRLPAEHAPRWYGWSADTTERGFAELVDANLLRKDSRLVKAPLSPTGLAKVNEYRLLPPFAPRQKAPGRASPRKSSPSMSTRRRGSAAATRRKATQ</sequence>
<protein>
    <recommendedName>
        <fullName evidence="4">Helix-turn-helix domain-containing protein</fullName>
    </recommendedName>
</protein>
<dbReference type="RefSeq" id="WP_344222269.1">
    <property type="nucleotide sequence ID" value="NZ_BAAAOS010000066.1"/>
</dbReference>
<name>A0ABP4QSQ1_9ACTN</name>
<dbReference type="EMBL" id="BAAAOS010000066">
    <property type="protein sequence ID" value="GAA1616367.1"/>
    <property type="molecule type" value="Genomic_DNA"/>
</dbReference>
<feature type="region of interest" description="Disordered" evidence="1">
    <location>
        <begin position="253"/>
        <end position="290"/>
    </location>
</feature>
<reference evidence="3" key="1">
    <citation type="journal article" date="2019" name="Int. J. Syst. Evol. Microbiol.">
        <title>The Global Catalogue of Microorganisms (GCM) 10K type strain sequencing project: providing services to taxonomists for standard genome sequencing and annotation.</title>
        <authorList>
            <consortium name="The Broad Institute Genomics Platform"/>
            <consortium name="The Broad Institute Genome Sequencing Center for Infectious Disease"/>
            <person name="Wu L."/>
            <person name="Ma J."/>
        </authorList>
    </citation>
    <scope>NUCLEOTIDE SEQUENCE [LARGE SCALE GENOMIC DNA]</scope>
    <source>
        <strain evidence="3">JCM 14969</strain>
    </source>
</reference>
<evidence type="ECO:0000313" key="3">
    <source>
        <dbReference type="Proteomes" id="UP001500393"/>
    </source>
</evidence>
<comment type="caution">
    <text evidence="2">The sequence shown here is derived from an EMBL/GenBank/DDBJ whole genome shotgun (WGS) entry which is preliminary data.</text>
</comment>
<dbReference type="Proteomes" id="UP001500393">
    <property type="component" value="Unassembled WGS sequence"/>
</dbReference>
<organism evidence="2 3">
    <name type="scientific">Kribbella sancticallisti</name>
    <dbReference type="NCBI Taxonomy" id="460087"/>
    <lineage>
        <taxon>Bacteria</taxon>
        <taxon>Bacillati</taxon>
        <taxon>Actinomycetota</taxon>
        <taxon>Actinomycetes</taxon>
        <taxon>Propionibacteriales</taxon>
        <taxon>Kribbellaceae</taxon>
        <taxon>Kribbella</taxon>
    </lineage>
</organism>
<proteinExistence type="predicted"/>
<evidence type="ECO:0000313" key="2">
    <source>
        <dbReference type="EMBL" id="GAA1616367.1"/>
    </source>
</evidence>
<accession>A0ABP4QSQ1</accession>
<feature type="compositionally biased region" description="Basic residues" evidence="1">
    <location>
        <begin position="275"/>
        <end position="290"/>
    </location>
</feature>
<gene>
    <name evidence="2" type="ORF">GCM10009789_82940</name>
</gene>